<proteinExistence type="predicted"/>
<evidence type="ECO:0000313" key="2">
    <source>
        <dbReference type="Proteomes" id="UP000236745"/>
    </source>
</evidence>
<gene>
    <name evidence="1" type="ORF">SAMN05444390_10964</name>
</gene>
<dbReference type="Proteomes" id="UP000236745">
    <property type="component" value="Unassembled WGS sequence"/>
</dbReference>
<organism evidence="1 2">
    <name type="scientific">Marinobacterium lutimaris</name>
    <dbReference type="NCBI Taxonomy" id="568106"/>
    <lineage>
        <taxon>Bacteria</taxon>
        <taxon>Pseudomonadati</taxon>
        <taxon>Pseudomonadota</taxon>
        <taxon>Gammaproteobacteria</taxon>
        <taxon>Oceanospirillales</taxon>
        <taxon>Oceanospirillaceae</taxon>
        <taxon>Marinobacterium</taxon>
    </lineage>
</organism>
<dbReference type="RefSeq" id="WP_160115592.1">
    <property type="nucleotide sequence ID" value="NZ_FNVQ01000009.1"/>
</dbReference>
<protein>
    <submittedName>
        <fullName evidence="1">Uncharacterized protein</fullName>
    </submittedName>
</protein>
<name>A0A1H6DSX5_9GAMM</name>
<keyword evidence="2" id="KW-1185">Reference proteome</keyword>
<sequence length="49" mass="5634">MTYFKTNAHGSRVKVTVSKDGNRVIKRRALFVQGQWVPFARSSRPLMNP</sequence>
<evidence type="ECO:0000313" key="1">
    <source>
        <dbReference type="EMBL" id="SEG88338.1"/>
    </source>
</evidence>
<accession>A0A1H6DSX5</accession>
<reference evidence="1 2" key="1">
    <citation type="submission" date="2016-10" db="EMBL/GenBank/DDBJ databases">
        <authorList>
            <person name="de Groot N.N."/>
        </authorList>
    </citation>
    <scope>NUCLEOTIDE SEQUENCE [LARGE SCALE GENOMIC DNA]</scope>
    <source>
        <strain evidence="1 2">DSM 22012</strain>
    </source>
</reference>
<dbReference type="EMBL" id="FNVQ01000009">
    <property type="protein sequence ID" value="SEG88338.1"/>
    <property type="molecule type" value="Genomic_DNA"/>
</dbReference>
<dbReference type="AlphaFoldDB" id="A0A1H6DSX5"/>